<gene>
    <name evidence="1" type="ORF">HPB49_010249</name>
</gene>
<sequence length="132" mass="15202">MGITDSGQPPSTEPIARFRGTIRKKNTRYTVALPWKEDQKQLLGSNHDTALTCLQKLAKSLSMNEGLLERYDAVIRQYLELGHAEVVPKNVPIDRATYYMPCRSWWREPEWLSQPRSTCPTDSDMSTPIYEE</sequence>
<protein>
    <submittedName>
        <fullName evidence="1">Uncharacterized protein</fullName>
    </submittedName>
</protein>
<dbReference type="Proteomes" id="UP000821865">
    <property type="component" value="Chromosome 1"/>
</dbReference>
<reference evidence="1" key="1">
    <citation type="submission" date="2020-05" db="EMBL/GenBank/DDBJ databases">
        <title>Large-scale comparative analyses of tick genomes elucidate their genetic diversity and vector capacities.</title>
        <authorList>
            <person name="Jia N."/>
            <person name="Wang J."/>
            <person name="Shi W."/>
            <person name="Du L."/>
            <person name="Sun Y."/>
            <person name="Zhan W."/>
            <person name="Jiang J."/>
            <person name="Wang Q."/>
            <person name="Zhang B."/>
            <person name="Ji P."/>
            <person name="Sakyi L.B."/>
            <person name="Cui X."/>
            <person name="Yuan T."/>
            <person name="Jiang B."/>
            <person name="Yang W."/>
            <person name="Lam T.T.-Y."/>
            <person name="Chang Q."/>
            <person name="Ding S."/>
            <person name="Wang X."/>
            <person name="Zhu J."/>
            <person name="Ruan X."/>
            <person name="Zhao L."/>
            <person name="Wei J."/>
            <person name="Que T."/>
            <person name="Du C."/>
            <person name="Cheng J."/>
            <person name="Dai P."/>
            <person name="Han X."/>
            <person name="Huang E."/>
            <person name="Gao Y."/>
            <person name="Liu J."/>
            <person name="Shao H."/>
            <person name="Ye R."/>
            <person name="Li L."/>
            <person name="Wei W."/>
            <person name="Wang X."/>
            <person name="Wang C."/>
            <person name="Yang T."/>
            <person name="Huo Q."/>
            <person name="Li W."/>
            <person name="Guo W."/>
            <person name="Chen H."/>
            <person name="Zhou L."/>
            <person name="Ni X."/>
            <person name="Tian J."/>
            <person name="Zhou Y."/>
            <person name="Sheng Y."/>
            <person name="Liu T."/>
            <person name="Pan Y."/>
            <person name="Xia L."/>
            <person name="Li J."/>
            <person name="Zhao F."/>
            <person name="Cao W."/>
        </authorList>
    </citation>
    <scope>NUCLEOTIDE SEQUENCE</scope>
    <source>
        <strain evidence="1">Dsil-2018</strain>
    </source>
</reference>
<proteinExistence type="predicted"/>
<evidence type="ECO:0000313" key="1">
    <source>
        <dbReference type="EMBL" id="KAH7979643.1"/>
    </source>
</evidence>
<accession>A0ACB8DZ18</accession>
<evidence type="ECO:0000313" key="2">
    <source>
        <dbReference type="Proteomes" id="UP000821865"/>
    </source>
</evidence>
<dbReference type="EMBL" id="CM023470">
    <property type="protein sequence ID" value="KAH7979643.1"/>
    <property type="molecule type" value="Genomic_DNA"/>
</dbReference>
<keyword evidence="2" id="KW-1185">Reference proteome</keyword>
<organism evidence="1 2">
    <name type="scientific">Dermacentor silvarum</name>
    <name type="common">Tick</name>
    <dbReference type="NCBI Taxonomy" id="543639"/>
    <lineage>
        <taxon>Eukaryota</taxon>
        <taxon>Metazoa</taxon>
        <taxon>Ecdysozoa</taxon>
        <taxon>Arthropoda</taxon>
        <taxon>Chelicerata</taxon>
        <taxon>Arachnida</taxon>
        <taxon>Acari</taxon>
        <taxon>Parasitiformes</taxon>
        <taxon>Ixodida</taxon>
        <taxon>Ixodoidea</taxon>
        <taxon>Ixodidae</taxon>
        <taxon>Rhipicephalinae</taxon>
        <taxon>Dermacentor</taxon>
    </lineage>
</organism>
<name>A0ACB8DZ18_DERSI</name>
<comment type="caution">
    <text evidence="1">The sequence shown here is derived from an EMBL/GenBank/DDBJ whole genome shotgun (WGS) entry which is preliminary data.</text>
</comment>